<evidence type="ECO:0000313" key="2">
    <source>
        <dbReference type="EMBL" id="PSJ36563.1"/>
    </source>
</evidence>
<dbReference type="AlphaFoldDB" id="A0A2P7QF21"/>
<name>A0A2P7QF21_9SPHN</name>
<keyword evidence="3" id="KW-1185">Reference proteome</keyword>
<gene>
    <name evidence="2" type="ORF">C7I55_26220</name>
</gene>
<keyword evidence="2" id="KW-0378">Hydrolase</keyword>
<dbReference type="InterPro" id="IPR008928">
    <property type="entry name" value="6-hairpin_glycosidase_sf"/>
</dbReference>
<dbReference type="InterPro" id="IPR053169">
    <property type="entry name" value="MUG_Protein"/>
</dbReference>
<proteinExistence type="predicted"/>
<organism evidence="2 3">
    <name type="scientific">Allosphingosinicella deserti</name>
    <dbReference type="NCBI Taxonomy" id="2116704"/>
    <lineage>
        <taxon>Bacteria</taxon>
        <taxon>Pseudomonadati</taxon>
        <taxon>Pseudomonadota</taxon>
        <taxon>Alphaproteobacteria</taxon>
        <taxon>Sphingomonadales</taxon>
        <taxon>Sphingomonadaceae</taxon>
        <taxon>Allosphingosinicella</taxon>
    </lineage>
</organism>
<dbReference type="PANTHER" id="PTHR47791">
    <property type="entry name" value="MEIOTICALLY UP-REGULATED GENE 191 PROTEIN"/>
    <property type="match status" value="1"/>
</dbReference>
<dbReference type="Gene3D" id="1.50.10.20">
    <property type="match status" value="1"/>
</dbReference>
<keyword evidence="1" id="KW-0732">Signal</keyword>
<feature type="chain" id="PRO_5015143660" evidence="1">
    <location>
        <begin position="28"/>
        <end position="386"/>
    </location>
</feature>
<reference evidence="2 3" key="1">
    <citation type="submission" date="2018-03" db="EMBL/GenBank/DDBJ databases">
        <title>The draft genome of Sphingosinicella sp. GL-C-18.</title>
        <authorList>
            <person name="Liu L."/>
            <person name="Li L."/>
            <person name="Liang L."/>
            <person name="Zhang X."/>
            <person name="Wang T."/>
        </authorList>
    </citation>
    <scope>NUCLEOTIDE SEQUENCE [LARGE SCALE GENOMIC DNA]</scope>
    <source>
        <strain evidence="2 3">GL-C-18</strain>
    </source>
</reference>
<accession>A0A2P7QF21</accession>
<sequence length="386" mass="43044">MRGPAVSRRGFAAGAALLALLPAAAGAAPKPRSGARAEQWRAAMENGFALNDGTGLYREYAPAAATDAKYATEWPFSQAHIAYLDLAMTDAAAARRHGAALARVRAAEELYWSDTSASGQGGYLSRVVPPLGPGDDLYYDDNEWVGLAQVQHYRFFRTPESLAHARAVFELIRSGWSEDPRLPFPGGVRWTQKADNGDRNTVSNMPAAQLGIRLYQITGERAYLDDALRYYRWTNAVLQRPDGLYHDHVKVDGTIEKTVWTYNQGVPIAVNALLWRVTGEDQYLKEAKRIATASRDRFPLAQLDRQPPPFNAIYFKNLLLLDGVSHTREHVPAMRDYADHMWRNRRDTATGLCRPRDGRAELIDTAAMVQIEAVLGWAPENWTALY</sequence>
<dbReference type="GO" id="GO:0005975">
    <property type="term" value="P:carbohydrate metabolic process"/>
    <property type="evidence" value="ECO:0007669"/>
    <property type="project" value="InterPro"/>
</dbReference>
<evidence type="ECO:0000256" key="1">
    <source>
        <dbReference type="SAM" id="SignalP"/>
    </source>
</evidence>
<dbReference type="OrthoDB" id="2505409at2"/>
<dbReference type="EMBL" id="PXYI01000013">
    <property type="protein sequence ID" value="PSJ36563.1"/>
    <property type="molecule type" value="Genomic_DNA"/>
</dbReference>
<dbReference type="SUPFAM" id="SSF48208">
    <property type="entry name" value="Six-hairpin glycosidases"/>
    <property type="match status" value="1"/>
</dbReference>
<dbReference type="PROSITE" id="PS51318">
    <property type="entry name" value="TAT"/>
    <property type="match status" value="1"/>
</dbReference>
<evidence type="ECO:0000313" key="3">
    <source>
        <dbReference type="Proteomes" id="UP000241167"/>
    </source>
</evidence>
<dbReference type="Pfam" id="PF03663">
    <property type="entry name" value="Glyco_hydro_76"/>
    <property type="match status" value="1"/>
</dbReference>
<feature type="signal peptide" evidence="1">
    <location>
        <begin position="1"/>
        <end position="27"/>
    </location>
</feature>
<dbReference type="RefSeq" id="WP_106516011.1">
    <property type="nucleotide sequence ID" value="NZ_PXYI01000013.1"/>
</dbReference>
<dbReference type="InterPro" id="IPR005198">
    <property type="entry name" value="Glyco_hydro_76"/>
</dbReference>
<dbReference type="PANTHER" id="PTHR47791:SF4">
    <property type="entry name" value="(PUTATIVE SECRETED PROTEIN)-RELATED"/>
    <property type="match status" value="1"/>
</dbReference>
<dbReference type="InterPro" id="IPR006311">
    <property type="entry name" value="TAT_signal"/>
</dbReference>
<comment type="caution">
    <text evidence="2">The sequence shown here is derived from an EMBL/GenBank/DDBJ whole genome shotgun (WGS) entry which is preliminary data.</text>
</comment>
<dbReference type="Proteomes" id="UP000241167">
    <property type="component" value="Unassembled WGS sequence"/>
</dbReference>
<protein>
    <submittedName>
        <fullName evidence="2">Glycosyl hydrolase</fullName>
    </submittedName>
</protein>
<dbReference type="GO" id="GO:0016787">
    <property type="term" value="F:hydrolase activity"/>
    <property type="evidence" value="ECO:0007669"/>
    <property type="project" value="UniProtKB-KW"/>
</dbReference>